<evidence type="ECO:0000256" key="3">
    <source>
        <dbReference type="ARBA" id="ARBA00022530"/>
    </source>
</evidence>
<keyword evidence="3" id="KW-0272">Extracellular matrix</keyword>
<keyword evidence="7 10" id="KW-1015">Disulfide bond</keyword>
<dbReference type="GO" id="GO:0009888">
    <property type="term" value="P:tissue development"/>
    <property type="evidence" value="ECO:0007669"/>
    <property type="project" value="TreeGrafter"/>
</dbReference>
<dbReference type="EMBL" id="BGPR01066367">
    <property type="protein sequence ID" value="GBO40927.1"/>
    <property type="molecule type" value="Genomic_DNA"/>
</dbReference>
<protein>
    <submittedName>
        <fullName evidence="12">Laminin-like protein epi-1</fullName>
    </submittedName>
</protein>
<feature type="non-terminal residue" evidence="12">
    <location>
        <position position="145"/>
    </location>
</feature>
<evidence type="ECO:0000256" key="8">
    <source>
        <dbReference type="ARBA" id="ARBA00023180"/>
    </source>
</evidence>
<dbReference type="SUPFAM" id="SSF57196">
    <property type="entry name" value="EGF/Laminin"/>
    <property type="match status" value="2"/>
</dbReference>
<keyword evidence="6" id="KW-0084">Basement membrane</keyword>
<evidence type="ECO:0000256" key="9">
    <source>
        <dbReference type="ARBA" id="ARBA00023292"/>
    </source>
</evidence>
<dbReference type="Pfam" id="PF00053">
    <property type="entry name" value="EGF_laminin"/>
    <property type="match status" value="2"/>
</dbReference>
<feature type="domain" description="Laminin EGF-like" evidence="11">
    <location>
        <begin position="28"/>
        <end position="75"/>
    </location>
</feature>
<dbReference type="CDD" id="cd00055">
    <property type="entry name" value="EGF_Lam"/>
    <property type="match status" value="2"/>
</dbReference>
<keyword evidence="5" id="KW-0677">Repeat</keyword>
<dbReference type="Gene3D" id="2.10.25.10">
    <property type="entry name" value="Laminin"/>
    <property type="match status" value="2"/>
</dbReference>
<evidence type="ECO:0000259" key="11">
    <source>
        <dbReference type="PROSITE" id="PS50027"/>
    </source>
</evidence>
<feature type="domain" description="Laminin EGF-like" evidence="11">
    <location>
        <begin position="76"/>
        <end position="126"/>
    </location>
</feature>
<dbReference type="PANTHER" id="PTHR10574">
    <property type="entry name" value="NETRIN/LAMININ-RELATED"/>
    <property type="match status" value="1"/>
</dbReference>
<organism evidence="12 13">
    <name type="scientific">Araneus ventricosus</name>
    <name type="common">Orbweaver spider</name>
    <name type="synonym">Epeira ventricosa</name>
    <dbReference type="NCBI Taxonomy" id="182803"/>
    <lineage>
        <taxon>Eukaryota</taxon>
        <taxon>Metazoa</taxon>
        <taxon>Ecdysozoa</taxon>
        <taxon>Arthropoda</taxon>
        <taxon>Chelicerata</taxon>
        <taxon>Arachnida</taxon>
        <taxon>Araneae</taxon>
        <taxon>Araneomorphae</taxon>
        <taxon>Entelegynae</taxon>
        <taxon>Araneoidea</taxon>
        <taxon>Araneidae</taxon>
        <taxon>Araneus</taxon>
    </lineage>
</organism>
<evidence type="ECO:0000256" key="7">
    <source>
        <dbReference type="ARBA" id="ARBA00023157"/>
    </source>
</evidence>
<keyword evidence="8" id="KW-0325">Glycoprotein</keyword>
<dbReference type="InterPro" id="IPR050440">
    <property type="entry name" value="Laminin/Netrin_ECM"/>
</dbReference>
<feature type="disulfide bond" evidence="10">
    <location>
        <begin position="51"/>
        <end position="60"/>
    </location>
</feature>
<dbReference type="GO" id="GO:0007411">
    <property type="term" value="P:axon guidance"/>
    <property type="evidence" value="ECO:0007669"/>
    <property type="project" value="TreeGrafter"/>
</dbReference>
<comment type="subcellular location">
    <subcellularLocation>
        <location evidence="1">Secreted</location>
        <location evidence="1">Extracellular space</location>
        <location evidence="1">Extracellular matrix</location>
        <location evidence="1">Basement membrane</location>
    </subcellularLocation>
</comment>
<gene>
    <name evidence="12" type="primary">epi-1</name>
    <name evidence="12" type="ORF">AVEN_251067_1</name>
</gene>
<reference evidence="12 13" key="1">
    <citation type="journal article" date="2019" name="Sci. Rep.">
        <title>Orb-weaving spider Araneus ventricosus genome elucidates the spidroin gene catalogue.</title>
        <authorList>
            <person name="Kono N."/>
            <person name="Nakamura H."/>
            <person name="Ohtoshi R."/>
            <person name="Moran D.A.P."/>
            <person name="Shinohara A."/>
            <person name="Yoshida Y."/>
            <person name="Fujiwara M."/>
            <person name="Mori M."/>
            <person name="Tomita M."/>
            <person name="Arakawa K."/>
        </authorList>
    </citation>
    <scope>NUCLEOTIDE SEQUENCE [LARGE SCALE GENOMIC DNA]</scope>
</reference>
<feature type="disulfide bond" evidence="10">
    <location>
        <begin position="78"/>
        <end position="95"/>
    </location>
</feature>
<evidence type="ECO:0000256" key="1">
    <source>
        <dbReference type="ARBA" id="ARBA00004302"/>
    </source>
</evidence>
<dbReference type="Proteomes" id="UP000499080">
    <property type="component" value="Unassembled WGS sequence"/>
</dbReference>
<evidence type="ECO:0000256" key="4">
    <source>
        <dbReference type="ARBA" id="ARBA00022729"/>
    </source>
</evidence>
<keyword evidence="13" id="KW-1185">Reference proteome</keyword>
<evidence type="ECO:0000256" key="6">
    <source>
        <dbReference type="ARBA" id="ARBA00022869"/>
    </source>
</evidence>
<name>A0A4Y2WYF6_ARAVE</name>
<keyword evidence="2" id="KW-0964">Secreted</keyword>
<comment type="caution">
    <text evidence="10">Lacks conserved residue(s) required for the propagation of feature annotation.</text>
</comment>
<dbReference type="GO" id="GO:0005201">
    <property type="term" value="F:extracellular matrix structural constituent"/>
    <property type="evidence" value="ECO:0007669"/>
    <property type="project" value="TreeGrafter"/>
</dbReference>
<keyword evidence="9 10" id="KW-0424">Laminin EGF-like domain</keyword>
<proteinExistence type="predicted"/>
<accession>A0A4Y2WYF6</accession>
<dbReference type="AlphaFoldDB" id="A0A4Y2WYF6"/>
<dbReference type="FunFam" id="2.10.25.10:FF:000407">
    <property type="entry name" value="Laminin subunit alpha-3"/>
    <property type="match status" value="1"/>
</dbReference>
<evidence type="ECO:0000256" key="2">
    <source>
        <dbReference type="ARBA" id="ARBA00022525"/>
    </source>
</evidence>
<keyword evidence="4" id="KW-0732">Signal</keyword>
<feature type="disulfide bond" evidence="10">
    <location>
        <begin position="76"/>
        <end position="88"/>
    </location>
</feature>
<dbReference type="PROSITE" id="PS01248">
    <property type="entry name" value="EGF_LAM_1"/>
    <property type="match status" value="1"/>
</dbReference>
<feature type="disulfide bond" evidence="10">
    <location>
        <begin position="97"/>
        <end position="106"/>
    </location>
</feature>
<comment type="caution">
    <text evidence="12">The sequence shown here is derived from an EMBL/GenBank/DDBJ whole genome shotgun (WGS) entry which is preliminary data.</text>
</comment>
<dbReference type="InterPro" id="IPR002049">
    <property type="entry name" value="LE_dom"/>
</dbReference>
<dbReference type="PANTHER" id="PTHR10574:SF406">
    <property type="entry name" value="LAMININ SUBUNIT ALPHA 5"/>
    <property type="match status" value="1"/>
</dbReference>
<dbReference type="GO" id="GO:0005604">
    <property type="term" value="C:basement membrane"/>
    <property type="evidence" value="ECO:0007669"/>
    <property type="project" value="UniProtKB-SubCell"/>
</dbReference>
<evidence type="ECO:0000256" key="5">
    <source>
        <dbReference type="ARBA" id="ARBA00022737"/>
    </source>
</evidence>
<evidence type="ECO:0000313" key="13">
    <source>
        <dbReference type="Proteomes" id="UP000499080"/>
    </source>
</evidence>
<dbReference type="OrthoDB" id="7483571at2759"/>
<dbReference type="SMART" id="SM00180">
    <property type="entry name" value="EGF_Lam"/>
    <property type="match status" value="2"/>
</dbReference>
<evidence type="ECO:0000313" key="12">
    <source>
        <dbReference type="EMBL" id="GBO40927.1"/>
    </source>
</evidence>
<sequence length="145" mass="16327">MCLFLNELESYWSTILGRRSWIIHNTECNCHPLGVVNGNLQCDLETGQCQCKSNVVGRNCNKCKAGYWAFPHCQLCNCDLRGSTESICDEESARCYCKDNVYGDSCDQCKPGTFYLEEVNPLGCTKCFCFGTTDRCSSGYLFITQ</sequence>
<dbReference type="GO" id="GO:0009887">
    <property type="term" value="P:animal organ morphogenesis"/>
    <property type="evidence" value="ECO:0007669"/>
    <property type="project" value="TreeGrafter"/>
</dbReference>
<evidence type="ECO:0000256" key="10">
    <source>
        <dbReference type="PROSITE-ProRule" id="PRU00460"/>
    </source>
</evidence>
<dbReference type="PROSITE" id="PS50027">
    <property type="entry name" value="EGF_LAM_2"/>
    <property type="match status" value="2"/>
</dbReference>
<dbReference type="FunFam" id="2.10.25.10:FF:000083">
    <property type="entry name" value="Laminin subunit alpha"/>
    <property type="match status" value="1"/>
</dbReference>
<dbReference type="PRINTS" id="PR00011">
    <property type="entry name" value="EGFLAMININ"/>
</dbReference>